<proteinExistence type="predicted"/>
<accession>A0A552QAH4</accession>
<dbReference type="EMBL" id="SFAC01000023">
    <property type="protein sequence ID" value="TRV66220.1"/>
    <property type="molecule type" value="Genomic_DNA"/>
</dbReference>
<comment type="caution">
    <text evidence="2">The sequence shown here is derived from an EMBL/GenBank/DDBJ whole genome shotgun (WGS) entry which is preliminary data.</text>
</comment>
<protein>
    <submittedName>
        <fullName evidence="2">Uncharacterized protein</fullName>
    </submittedName>
</protein>
<organism evidence="2 3">
    <name type="scientific">Microcystis panniformis Mp_MB_F_20051200_S9</name>
    <dbReference type="NCBI Taxonomy" id="2486223"/>
    <lineage>
        <taxon>Bacteria</taxon>
        <taxon>Bacillati</taxon>
        <taxon>Cyanobacteriota</taxon>
        <taxon>Cyanophyceae</taxon>
        <taxon>Oscillatoriophycideae</taxon>
        <taxon>Chroococcales</taxon>
        <taxon>Microcystaceae</taxon>
        <taxon>Microcystis</taxon>
    </lineage>
</organism>
<keyword evidence="1" id="KW-0732">Signal</keyword>
<evidence type="ECO:0000313" key="2">
    <source>
        <dbReference type="EMBL" id="TRV66220.1"/>
    </source>
</evidence>
<name>A0A552QAH4_9CHRO</name>
<feature type="signal peptide" evidence="1">
    <location>
        <begin position="1"/>
        <end position="29"/>
    </location>
</feature>
<gene>
    <name evidence="2" type="ORF">EWV53_01475</name>
</gene>
<dbReference type="AlphaFoldDB" id="A0A552QAH4"/>
<dbReference type="Proteomes" id="UP000317165">
    <property type="component" value="Unassembled WGS sequence"/>
</dbReference>
<sequence>MSLKSLFFVLATTSTALTTLVAFPQSSFADIKDTVPPVSENKDFLIAQSDQAYKVYRCINQRNETWIVPGITGAWVRNSSCYIPVELGRCMNRTLSFNQPFRPCNKTSDSRYYRKYYQIGLPSLSVPFIIY</sequence>
<reference evidence="2 3" key="1">
    <citation type="submission" date="2019-01" db="EMBL/GenBank/DDBJ databases">
        <title>Coherence of Microcystis species and biogeography revealed through population genomics.</title>
        <authorList>
            <person name="Perez-Carrascal O.M."/>
            <person name="Terrat Y."/>
            <person name="Giani A."/>
            <person name="Fortin N."/>
            <person name="Tromas N."/>
            <person name="Shapiro B.J."/>
        </authorList>
    </citation>
    <scope>NUCLEOTIDE SEQUENCE [LARGE SCALE GENOMIC DNA]</scope>
    <source>
        <strain evidence="2">Mp_MB_F_20051200_S9</strain>
    </source>
</reference>
<feature type="chain" id="PRO_5022103789" evidence="1">
    <location>
        <begin position="30"/>
        <end position="131"/>
    </location>
</feature>
<evidence type="ECO:0000313" key="3">
    <source>
        <dbReference type="Proteomes" id="UP000317165"/>
    </source>
</evidence>
<evidence type="ECO:0000256" key="1">
    <source>
        <dbReference type="SAM" id="SignalP"/>
    </source>
</evidence>